<keyword evidence="1" id="KW-0596">Phosphopantetheine</keyword>
<dbReference type="InterPro" id="IPR016039">
    <property type="entry name" value="Thiolase-like"/>
</dbReference>
<evidence type="ECO:0000256" key="2">
    <source>
        <dbReference type="ARBA" id="ARBA00022553"/>
    </source>
</evidence>
<dbReference type="InterPro" id="IPR014030">
    <property type="entry name" value="Ketoacyl_synth_N"/>
</dbReference>
<dbReference type="PROSITE" id="PS52004">
    <property type="entry name" value="KS3_2"/>
    <property type="match status" value="1"/>
</dbReference>
<dbReference type="GO" id="GO:0004312">
    <property type="term" value="F:fatty acid synthase activity"/>
    <property type="evidence" value="ECO:0007669"/>
    <property type="project" value="TreeGrafter"/>
</dbReference>
<dbReference type="SUPFAM" id="SSF53901">
    <property type="entry name" value="Thiolase-like"/>
    <property type="match status" value="2"/>
</dbReference>
<sequence>MTGPLGGRVALVTGGAGSVGERIVRGLAEAGATVLINCFHSYDAGRRLADDLVSAGHHAEVMRASVAKPAQVERMVAEVDRTHGSLDILVNNAAAGTFASWDELTEEHLDQAFATNVKGALWCARAARPLLARGTDPCIVNVSSIGASHAPANYLPVGIAKAALESLTRYLAAEFAEDGIRVNTASAALLDNEVGRRFPGADSVRANTVAATPAGRLGDPDDLADVVLLLASPGSRFVTGQTLLADGGLSLMRHAMAPTPSTPSTTASSTLHGDERHPVRHSRPTSTDPATDGESPSRVTTPDPVGSDHTTASVPTTDRPSLPTDPDPVVVVGMGLAVPGASDPDGFWRLLERGGEQFVEVPPDRWPAHAFHDDDPDAPDKTYQSRSGFITDFTPHPRLEPDFAADPTAKWLRHSAIQALEHVTTRPGDRFSVCVGYTPDGSPHLQEALVRGELEALADPEHAAEVAAFADRVLPGSRTGHLPLSHRIGQDALRGLVPDDARLVMVDTACSSSLYAIDLGIRDLVAGRADVAVCGGAFALAPPGSVLFAKVRGLSRTGAVRALDRDADGVLFSDGAGVVVAKRLSRALADGDAILGVLAGSGLSADGRGKAIYAPSSGGQSLAISRALARTGIGPADVDWVIAHATGTPAGDEAEFTALRDAYSSGTVQVTSNKSLIGHTGWAAGVVSVIQALLALRHGRIPAQHRFTAVPERFGIEGTGLTVPTESVPWPARADRPRTVAVSGFGFGGTNAHLLVQEYRPGRANRSGYGTRAARPAVVVGWSTHLADGGTFGDAYPHPPFHLLRMPAAAVRATDRTQLAILECVDRLPAEVRAVCEAHHARVGVVVGHTGPTRSASLYGLRAYLDALDEAADTESVKVLLKRARHHATGLIGAPTEDSFPGGMPNVIAARPCNRFDLRGLNVAVDGGDESLSQAFATARRYLEFGDVDLVLVAGVHGNTLPSWRALTDSATPPTEGAALFAVATGDLAEATGLPVLAELTEESP</sequence>
<dbReference type="InterPro" id="IPR036291">
    <property type="entry name" value="NAD(P)-bd_dom_sf"/>
</dbReference>
<feature type="compositionally biased region" description="Polar residues" evidence="5">
    <location>
        <begin position="308"/>
        <end position="319"/>
    </location>
</feature>
<name>A0A7W7WY35_9PSEU</name>
<keyword evidence="4" id="KW-0808">Transferase</keyword>
<dbReference type="InterPro" id="IPR002347">
    <property type="entry name" value="SDR_fam"/>
</dbReference>
<evidence type="ECO:0000313" key="8">
    <source>
        <dbReference type="Proteomes" id="UP000542674"/>
    </source>
</evidence>
<dbReference type="GO" id="GO:0006633">
    <property type="term" value="P:fatty acid biosynthetic process"/>
    <property type="evidence" value="ECO:0007669"/>
    <property type="project" value="TreeGrafter"/>
</dbReference>
<dbReference type="Pfam" id="PF00109">
    <property type="entry name" value="ketoacyl-synt"/>
    <property type="match status" value="2"/>
</dbReference>
<evidence type="ECO:0000256" key="3">
    <source>
        <dbReference type="ARBA" id="ARBA00023002"/>
    </source>
</evidence>
<dbReference type="GO" id="GO:0016491">
    <property type="term" value="F:oxidoreductase activity"/>
    <property type="evidence" value="ECO:0007669"/>
    <property type="project" value="UniProtKB-KW"/>
</dbReference>
<dbReference type="Gene3D" id="3.40.47.10">
    <property type="match status" value="2"/>
</dbReference>
<dbReference type="PRINTS" id="PR00081">
    <property type="entry name" value="GDHRDH"/>
</dbReference>
<reference evidence="7 8" key="1">
    <citation type="submission" date="2020-08" db="EMBL/GenBank/DDBJ databases">
        <title>Sequencing the genomes of 1000 actinobacteria strains.</title>
        <authorList>
            <person name="Klenk H.-P."/>
        </authorList>
    </citation>
    <scope>NUCLEOTIDE SEQUENCE [LARGE SCALE GENOMIC DNA]</scope>
    <source>
        <strain evidence="7 8">DSM 45084</strain>
    </source>
</reference>
<dbReference type="AlphaFoldDB" id="A0A7W7WY35"/>
<dbReference type="CDD" id="cd00833">
    <property type="entry name" value="PKS"/>
    <property type="match status" value="1"/>
</dbReference>
<feature type="region of interest" description="Disordered" evidence="5">
    <location>
        <begin position="254"/>
        <end position="328"/>
    </location>
</feature>
<dbReference type="Pfam" id="PF02801">
    <property type="entry name" value="Ketoacyl-synt_C"/>
    <property type="match status" value="1"/>
</dbReference>
<protein>
    <submittedName>
        <fullName evidence="7">3-oxoacyl-(Acyl-carrier-protein) synthase/NAD(P)-dependent dehydrogenase (Short-subunit alcohol dehydrogenase family)</fullName>
    </submittedName>
</protein>
<dbReference type="Pfam" id="PF13561">
    <property type="entry name" value="adh_short_C2"/>
    <property type="match status" value="1"/>
</dbReference>
<dbReference type="PANTHER" id="PTHR43775:SF37">
    <property type="entry name" value="SI:DKEY-61P9.11"/>
    <property type="match status" value="1"/>
</dbReference>
<dbReference type="PANTHER" id="PTHR43775">
    <property type="entry name" value="FATTY ACID SYNTHASE"/>
    <property type="match status" value="1"/>
</dbReference>
<dbReference type="InterPro" id="IPR050091">
    <property type="entry name" value="PKS_NRPS_Biosynth_Enz"/>
</dbReference>
<evidence type="ECO:0000256" key="4">
    <source>
        <dbReference type="RuleBase" id="RU003694"/>
    </source>
</evidence>
<dbReference type="Gene3D" id="3.40.50.720">
    <property type="entry name" value="NAD(P)-binding Rossmann-like Domain"/>
    <property type="match status" value="1"/>
</dbReference>
<keyword evidence="3" id="KW-0560">Oxidoreductase</keyword>
<dbReference type="FunFam" id="3.40.50.720:FF:000084">
    <property type="entry name" value="Short-chain dehydrogenase reductase"/>
    <property type="match status" value="1"/>
</dbReference>
<comment type="similarity">
    <text evidence="4">Belongs to the thiolase-like superfamily. Beta-ketoacyl-ACP synthases family.</text>
</comment>
<organism evidence="7 8">
    <name type="scientific">Saccharothrix violaceirubra</name>
    <dbReference type="NCBI Taxonomy" id="413306"/>
    <lineage>
        <taxon>Bacteria</taxon>
        <taxon>Bacillati</taxon>
        <taxon>Actinomycetota</taxon>
        <taxon>Actinomycetes</taxon>
        <taxon>Pseudonocardiales</taxon>
        <taxon>Pseudonocardiaceae</taxon>
        <taxon>Saccharothrix</taxon>
    </lineage>
</organism>
<evidence type="ECO:0000256" key="5">
    <source>
        <dbReference type="SAM" id="MobiDB-lite"/>
    </source>
</evidence>
<keyword evidence="8" id="KW-1185">Reference proteome</keyword>
<feature type="domain" description="Ketosynthase family 3 (KS3)" evidence="6">
    <location>
        <begin position="326"/>
        <end position="758"/>
    </location>
</feature>
<dbReference type="SUPFAM" id="SSF51735">
    <property type="entry name" value="NAD(P)-binding Rossmann-fold domains"/>
    <property type="match status" value="1"/>
</dbReference>
<keyword evidence="2" id="KW-0597">Phosphoprotein</keyword>
<feature type="compositionally biased region" description="Low complexity" evidence="5">
    <location>
        <begin position="257"/>
        <end position="270"/>
    </location>
</feature>
<dbReference type="PRINTS" id="PR00080">
    <property type="entry name" value="SDRFAMILY"/>
</dbReference>
<gene>
    <name evidence="7" type="ORF">F4559_004652</name>
</gene>
<dbReference type="InterPro" id="IPR020841">
    <property type="entry name" value="PKS_Beta-ketoAc_synthase_dom"/>
</dbReference>
<accession>A0A7W7WY35</accession>
<dbReference type="InterPro" id="IPR014031">
    <property type="entry name" value="Ketoacyl_synth_C"/>
</dbReference>
<evidence type="ECO:0000256" key="1">
    <source>
        <dbReference type="ARBA" id="ARBA00022450"/>
    </source>
</evidence>
<evidence type="ECO:0000259" key="6">
    <source>
        <dbReference type="PROSITE" id="PS52004"/>
    </source>
</evidence>
<evidence type="ECO:0000313" key="7">
    <source>
        <dbReference type="EMBL" id="MBB4967293.1"/>
    </source>
</evidence>
<dbReference type="Proteomes" id="UP000542674">
    <property type="component" value="Unassembled WGS sequence"/>
</dbReference>
<dbReference type="RefSeq" id="WP_184671887.1">
    <property type="nucleotide sequence ID" value="NZ_BAABAI010000009.1"/>
</dbReference>
<proteinExistence type="inferred from homology"/>
<comment type="caution">
    <text evidence="7">The sequence shown here is derived from an EMBL/GenBank/DDBJ whole genome shotgun (WGS) entry which is preliminary data.</text>
</comment>
<dbReference type="EMBL" id="JACHJS010000001">
    <property type="protein sequence ID" value="MBB4967293.1"/>
    <property type="molecule type" value="Genomic_DNA"/>
</dbReference>
<dbReference type="SMART" id="SM00825">
    <property type="entry name" value="PKS_KS"/>
    <property type="match status" value="1"/>
</dbReference>